<proteinExistence type="predicted"/>
<evidence type="ECO:0000313" key="1">
    <source>
        <dbReference type="EMBL" id="KKK42506.1"/>
    </source>
</evidence>
<reference evidence="1" key="1">
    <citation type="journal article" date="2015" name="Nature">
        <title>Complex archaea that bridge the gap between prokaryotes and eukaryotes.</title>
        <authorList>
            <person name="Spang A."/>
            <person name="Saw J.H."/>
            <person name="Jorgensen S.L."/>
            <person name="Zaremba-Niedzwiedzka K."/>
            <person name="Martijn J."/>
            <person name="Lind A.E."/>
            <person name="van Eijk R."/>
            <person name="Schleper C."/>
            <person name="Guy L."/>
            <person name="Ettema T.J."/>
        </authorList>
    </citation>
    <scope>NUCLEOTIDE SEQUENCE</scope>
</reference>
<organism evidence="1">
    <name type="scientific">marine sediment metagenome</name>
    <dbReference type="NCBI Taxonomy" id="412755"/>
    <lineage>
        <taxon>unclassified sequences</taxon>
        <taxon>metagenomes</taxon>
        <taxon>ecological metagenomes</taxon>
    </lineage>
</organism>
<gene>
    <name evidence="1" type="ORF">LCGC14_1588280</name>
</gene>
<protein>
    <submittedName>
        <fullName evidence="1">Uncharacterized protein</fullName>
    </submittedName>
</protein>
<comment type="caution">
    <text evidence="1">The sequence shown here is derived from an EMBL/GenBank/DDBJ whole genome shotgun (WGS) entry which is preliminary data.</text>
</comment>
<sequence length="64" mass="7201">MKKRMTNIKTFGKIISKRSEKLDFGNVYTCKNVCKCKQGNVLEKNIVKLDDGTTLCPDCASKIT</sequence>
<accession>A0A0F8Y2E6</accession>
<dbReference type="EMBL" id="LAZR01070323">
    <property type="protein sequence ID" value="KKK42506.1"/>
    <property type="molecule type" value="Genomic_DNA"/>
</dbReference>
<name>A0A0F8Y2E6_9ZZZZ</name>
<dbReference type="AlphaFoldDB" id="A0A0F8Y2E6"/>